<dbReference type="OrthoDB" id="9772446at2"/>
<keyword evidence="2" id="KW-1003">Cell membrane</keyword>
<evidence type="ECO:0000259" key="7">
    <source>
        <dbReference type="Pfam" id="PF03553"/>
    </source>
</evidence>
<dbReference type="EMBL" id="BJYE01000024">
    <property type="protein sequence ID" value="GEN57370.1"/>
    <property type="molecule type" value="Genomic_DNA"/>
</dbReference>
<feature type="transmembrane region" description="Helical" evidence="6">
    <location>
        <begin position="32"/>
        <end position="50"/>
    </location>
</feature>
<dbReference type="Proteomes" id="UP000321400">
    <property type="component" value="Unassembled WGS sequence"/>
</dbReference>
<feature type="transmembrane region" description="Helical" evidence="6">
    <location>
        <begin position="327"/>
        <end position="360"/>
    </location>
</feature>
<name>A0A511X342_9BACI</name>
<dbReference type="PANTHER" id="PTHR37821:SF1">
    <property type="entry name" value="AMINO ACID TRANSPORTER YUIF-RELATED"/>
    <property type="match status" value="1"/>
</dbReference>
<dbReference type="PANTHER" id="PTHR37821">
    <property type="entry name" value="AMINO ACID TRANSPORTER YUIF-RELATED"/>
    <property type="match status" value="1"/>
</dbReference>
<evidence type="ECO:0000259" key="8">
    <source>
        <dbReference type="Pfam" id="PF13726"/>
    </source>
</evidence>
<evidence type="ECO:0000256" key="6">
    <source>
        <dbReference type="SAM" id="Phobius"/>
    </source>
</evidence>
<feature type="transmembrane region" description="Helical" evidence="6">
    <location>
        <begin position="62"/>
        <end position="84"/>
    </location>
</feature>
<feature type="transmembrane region" description="Helical" evidence="6">
    <location>
        <begin position="256"/>
        <end position="276"/>
    </location>
</feature>
<evidence type="ECO:0000256" key="5">
    <source>
        <dbReference type="ARBA" id="ARBA00023136"/>
    </source>
</evidence>
<keyword evidence="3 6" id="KW-0812">Transmembrane</keyword>
<dbReference type="STRING" id="442899.SAMN05720591_12421"/>
<feature type="transmembrane region" description="Helical" evidence="6">
    <location>
        <begin position="6"/>
        <end position="25"/>
    </location>
</feature>
<feature type="domain" description="Na+/H+ antiporter NhaC-like C-terminal" evidence="7">
    <location>
        <begin position="145"/>
        <end position="430"/>
    </location>
</feature>
<dbReference type="InterPro" id="IPR018461">
    <property type="entry name" value="Na/H_Antiport_NhaC-like_C"/>
</dbReference>
<feature type="transmembrane region" description="Helical" evidence="6">
    <location>
        <begin position="418"/>
        <end position="435"/>
    </location>
</feature>
<feature type="transmembrane region" description="Helical" evidence="6">
    <location>
        <begin position="288"/>
        <end position="306"/>
    </location>
</feature>
<accession>A0A511X342</accession>
<dbReference type="Pfam" id="PF03553">
    <property type="entry name" value="Na_H_antiporter"/>
    <property type="match status" value="1"/>
</dbReference>
<sequence length="436" mass="46774">MLEWVVLIAVISLVALSLLRVHVLLALMLSGIIAGLVSGLSFVETLTLFIEGMGGDQAKTALSYILLGAFAVAINYSGITMSLVKILTRHLSNKRGILLLSIAIISSFSQNVVPIHIAFIPLLIPPLLSLFDEMKIDRRAVASALTFGLEAPYIMIPVGYGLIFQQIIQRNMALSGQEILLRDVSLAMLVPGLGMVVGLFVSIFITYRKPRELKIKGYAPTFFSPKEEETRFTLKHTLTVVSIFIALVVQIISGELIIGALVGISLMFAFGVVPYRELDRVMTEGIKMMATIGFVMIVAGGFSHLLKKIGAVDALISQTEQFFGLSRVFLILILLLVGLLITIGIGSSFATIPILAVLYVPFGLQMGLSPMAIAALIGTAGALGDAGSPVSDTTLGPTSGLNADGKHDHIWDTCVPTFIHYNIPLIIFGLIGALIL</sequence>
<evidence type="ECO:0000256" key="3">
    <source>
        <dbReference type="ARBA" id="ARBA00022692"/>
    </source>
</evidence>
<dbReference type="AlphaFoldDB" id="A0A511X342"/>
<dbReference type="RefSeq" id="WP_089802679.1">
    <property type="nucleotide sequence ID" value="NZ_BJYE01000024.1"/>
</dbReference>
<evidence type="ECO:0000256" key="1">
    <source>
        <dbReference type="ARBA" id="ARBA00004651"/>
    </source>
</evidence>
<evidence type="ECO:0000256" key="2">
    <source>
        <dbReference type="ARBA" id="ARBA00022475"/>
    </source>
</evidence>
<evidence type="ECO:0000313" key="9">
    <source>
        <dbReference type="EMBL" id="GEN57370.1"/>
    </source>
</evidence>
<dbReference type="GO" id="GO:0005886">
    <property type="term" value="C:plasma membrane"/>
    <property type="evidence" value="ECO:0007669"/>
    <property type="project" value="UniProtKB-SubCell"/>
</dbReference>
<dbReference type="InterPro" id="IPR052576">
    <property type="entry name" value="AA_Transporter-Related"/>
</dbReference>
<evidence type="ECO:0000313" key="10">
    <source>
        <dbReference type="Proteomes" id="UP000321400"/>
    </source>
</evidence>
<reference evidence="9 10" key="1">
    <citation type="submission" date="2019-07" db="EMBL/GenBank/DDBJ databases">
        <title>Whole genome shotgun sequence of Halolactibacillus alkaliphilus NBRC 103919.</title>
        <authorList>
            <person name="Hosoyama A."/>
            <person name="Uohara A."/>
            <person name="Ohji S."/>
            <person name="Ichikawa N."/>
        </authorList>
    </citation>
    <scope>NUCLEOTIDE SEQUENCE [LARGE SCALE GENOMIC DNA]</scope>
    <source>
        <strain evidence="9 10">NBRC 103919</strain>
    </source>
</reference>
<evidence type="ECO:0000256" key="4">
    <source>
        <dbReference type="ARBA" id="ARBA00022989"/>
    </source>
</evidence>
<proteinExistence type="predicted"/>
<comment type="subcellular location">
    <subcellularLocation>
        <location evidence="1">Cell membrane</location>
        <topology evidence="1">Multi-pass membrane protein</topology>
    </subcellularLocation>
</comment>
<feature type="transmembrane region" description="Helical" evidence="6">
    <location>
        <begin position="96"/>
        <end position="120"/>
    </location>
</feature>
<gene>
    <name evidence="9" type="ORF">HAL01_18340</name>
</gene>
<keyword evidence="5 6" id="KW-0472">Membrane</keyword>
<comment type="caution">
    <text evidence="9">The sequence shown here is derived from an EMBL/GenBank/DDBJ whole genome shotgun (WGS) entry which is preliminary data.</text>
</comment>
<organism evidence="9 10">
    <name type="scientific">Halolactibacillus alkaliphilus</name>
    <dbReference type="NCBI Taxonomy" id="442899"/>
    <lineage>
        <taxon>Bacteria</taxon>
        <taxon>Bacillati</taxon>
        <taxon>Bacillota</taxon>
        <taxon>Bacilli</taxon>
        <taxon>Bacillales</taxon>
        <taxon>Bacillaceae</taxon>
        <taxon>Halolactibacillus</taxon>
    </lineage>
</organism>
<dbReference type="InterPro" id="IPR032813">
    <property type="entry name" value="Na_H_antiport_N"/>
</dbReference>
<feature type="transmembrane region" description="Helical" evidence="6">
    <location>
        <begin position="184"/>
        <end position="207"/>
    </location>
</feature>
<keyword evidence="4 6" id="KW-1133">Transmembrane helix</keyword>
<feature type="transmembrane region" description="Helical" evidence="6">
    <location>
        <begin position="140"/>
        <end position="163"/>
    </location>
</feature>
<feature type="domain" description="Putative Na+/H+ antiporter N-terminal" evidence="8">
    <location>
        <begin position="6"/>
        <end position="89"/>
    </location>
</feature>
<dbReference type="Pfam" id="PF13726">
    <property type="entry name" value="Na_H_antiport_2"/>
    <property type="match status" value="1"/>
</dbReference>
<keyword evidence="10" id="KW-1185">Reference proteome</keyword>
<protein>
    <submittedName>
        <fullName evidence="9">Sodium:proton antiporter</fullName>
    </submittedName>
</protein>